<evidence type="ECO:0000259" key="12">
    <source>
        <dbReference type="PROSITE" id="PS50055"/>
    </source>
</evidence>
<keyword evidence="6" id="KW-0904">Protein phosphatase</keyword>
<dbReference type="InterPro" id="IPR050713">
    <property type="entry name" value="RTP_Phos/Ushers"/>
</dbReference>
<dbReference type="GO" id="GO:0004725">
    <property type="term" value="F:protein tyrosine phosphatase activity"/>
    <property type="evidence" value="ECO:0007669"/>
    <property type="project" value="UniProtKB-EC"/>
</dbReference>
<dbReference type="InterPro" id="IPR003595">
    <property type="entry name" value="Tyr_Pase_cat"/>
</dbReference>
<dbReference type="GO" id="GO:0048666">
    <property type="term" value="P:neuron development"/>
    <property type="evidence" value="ECO:0007669"/>
    <property type="project" value="UniProtKB-ARBA"/>
</dbReference>
<evidence type="ECO:0000259" key="13">
    <source>
        <dbReference type="PROSITE" id="PS50056"/>
    </source>
</evidence>
<dbReference type="InterPro" id="IPR013783">
    <property type="entry name" value="Ig-like_fold"/>
</dbReference>
<organism evidence="15 16">
    <name type="scientific">Trichonephila inaurata madagascariensis</name>
    <dbReference type="NCBI Taxonomy" id="2747483"/>
    <lineage>
        <taxon>Eukaryota</taxon>
        <taxon>Metazoa</taxon>
        <taxon>Ecdysozoa</taxon>
        <taxon>Arthropoda</taxon>
        <taxon>Chelicerata</taxon>
        <taxon>Arachnida</taxon>
        <taxon>Araneae</taxon>
        <taxon>Araneomorphae</taxon>
        <taxon>Entelegynae</taxon>
        <taxon>Araneoidea</taxon>
        <taxon>Nephilidae</taxon>
        <taxon>Trichonephila</taxon>
        <taxon>Trichonephila inaurata</taxon>
    </lineage>
</organism>
<evidence type="ECO:0000256" key="6">
    <source>
        <dbReference type="ARBA" id="ARBA00022912"/>
    </source>
</evidence>
<dbReference type="Gene3D" id="2.60.40.10">
    <property type="entry name" value="Immunoglobulins"/>
    <property type="match status" value="5"/>
</dbReference>
<dbReference type="EC" id="3.1.3.48" evidence="2"/>
<evidence type="ECO:0000256" key="7">
    <source>
        <dbReference type="ARBA" id="ARBA00022989"/>
    </source>
</evidence>
<feature type="domain" description="Fibronectin type-III" evidence="14">
    <location>
        <begin position="397"/>
        <end position="488"/>
    </location>
</feature>
<dbReference type="PROSITE" id="PS50055">
    <property type="entry name" value="TYR_PHOSPHATASE_PTP"/>
    <property type="match status" value="1"/>
</dbReference>
<keyword evidence="8 11" id="KW-0472">Membrane</keyword>
<evidence type="ECO:0000259" key="14">
    <source>
        <dbReference type="PROSITE" id="PS50853"/>
    </source>
</evidence>
<reference evidence="15" key="1">
    <citation type="submission" date="2020-08" db="EMBL/GenBank/DDBJ databases">
        <title>Multicomponent nature underlies the extraordinary mechanical properties of spider dragline silk.</title>
        <authorList>
            <person name="Kono N."/>
            <person name="Nakamura H."/>
            <person name="Mori M."/>
            <person name="Yoshida Y."/>
            <person name="Ohtoshi R."/>
            <person name="Malay A.D."/>
            <person name="Moran D.A.P."/>
            <person name="Tomita M."/>
            <person name="Numata K."/>
            <person name="Arakawa K."/>
        </authorList>
    </citation>
    <scope>NUCLEOTIDE SEQUENCE</scope>
</reference>
<dbReference type="AlphaFoldDB" id="A0A8X6XDY7"/>
<gene>
    <name evidence="15" type="primary">PTPRJ</name>
    <name evidence="15" type="ORF">TNIN_294221</name>
</gene>
<feature type="domain" description="Fibronectin type-III" evidence="14">
    <location>
        <begin position="165"/>
        <end position="254"/>
    </location>
</feature>
<keyword evidence="3 11" id="KW-0812">Transmembrane</keyword>
<dbReference type="PRINTS" id="PR00700">
    <property type="entry name" value="PRTYPHPHTASE"/>
</dbReference>
<dbReference type="InterPro" id="IPR000387">
    <property type="entry name" value="Tyr_Pase_dom"/>
</dbReference>
<keyword evidence="7 11" id="KW-1133">Transmembrane helix</keyword>
<name>A0A8X6XDY7_9ARAC</name>
<dbReference type="SUPFAM" id="SSF52799">
    <property type="entry name" value="(Phosphotyrosine protein) phosphatases II"/>
    <property type="match status" value="1"/>
</dbReference>
<dbReference type="SMART" id="SM00404">
    <property type="entry name" value="PTPc_motif"/>
    <property type="match status" value="1"/>
</dbReference>
<evidence type="ECO:0000256" key="8">
    <source>
        <dbReference type="ARBA" id="ARBA00023136"/>
    </source>
</evidence>
<evidence type="ECO:0000256" key="11">
    <source>
        <dbReference type="SAM" id="Phobius"/>
    </source>
</evidence>
<keyword evidence="9" id="KW-0325">Glycoprotein</keyword>
<dbReference type="PANTHER" id="PTHR46957:SF3">
    <property type="entry name" value="CYTOKINE RECEPTOR"/>
    <property type="match status" value="1"/>
</dbReference>
<keyword evidence="5" id="KW-0378">Hydrolase</keyword>
<dbReference type="Gene3D" id="3.90.190.10">
    <property type="entry name" value="Protein tyrosine phosphatase superfamily"/>
    <property type="match status" value="1"/>
</dbReference>
<accession>A0A8X6XDY7</accession>
<dbReference type="InterPro" id="IPR003961">
    <property type="entry name" value="FN3_dom"/>
</dbReference>
<keyword evidence="4" id="KW-0732">Signal</keyword>
<protein>
    <recommendedName>
        <fullName evidence="2">protein-tyrosine-phosphatase</fullName>
        <ecNumber evidence="2">3.1.3.48</ecNumber>
    </recommendedName>
</protein>
<dbReference type="EMBL" id="BMAV01008416">
    <property type="protein sequence ID" value="GFY52013.1"/>
    <property type="molecule type" value="Genomic_DNA"/>
</dbReference>
<dbReference type="PROSITE" id="PS50056">
    <property type="entry name" value="TYR_PHOSPHATASE_2"/>
    <property type="match status" value="1"/>
</dbReference>
<dbReference type="CDD" id="cd00063">
    <property type="entry name" value="FN3"/>
    <property type="match status" value="4"/>
</dbReference>
<comment type="catalytic activity">
    <reaction evidence="10">
        <text>O-phospho-L-tyrosyl-[protein] + H2O = L-tyrosyl-[protein] + phosphate</text>
        <dbReference type="Rhea" id="RHEA:10684"/>
        <dbReference type="Rhea" id="RHEA-COMP:10136"/>
        <dbReference type="Rhea" id="RHEA-COMP:20101"/>
        <dbReference type="ChEBI" id="CHEBI:15377"/>
        <dbReference type="ChEBI" id="CHEBI:43474"/>
        <dbReference type="ChEBI" id="CHEBI:46858"/>
        <dbReference type="ChEBI" id="CHEBI:61978"/>
        <dbReference type="EC" id="3.1.3.48"/>
    </reaction>
</comment>
<evidence type="ECO:0000256" key="3">
    <source>
        <dbReference type="ARBA" id="ARBA00022692"/>
    </source>
</evidence>
<dbReference type="GO" id="GO:0016020">
    <property type="term" value="C:membrane"/>
    <property type="evidence" value="ECO:0007669"/>
    <property type="project" value="UniProtKB-SubCell"/>
</dbReference>
<dbReference type="FunFam" id="3.90.190.10:FF:000009">
    <property type="entry name" value="Receptor-type tyrosine-protein phosphatase beta"/>
    <property type="match status" value="1"/>
</dbReference>
<evidence type="ECO:0000313" key="15">
    <source>
        <dbReference type="EMBL" id="GFY52013.1"/>
    </source>
</evidence>
<evidence type="ECO:0000256" key="10">
    <source>
        <dbReference type="ARBA" id="ARBA00051722"/>
    </source>
</evidence>
<dbReference type="OrthoDB" id="6430956at2759"/>
<proteinExistence type="predicted"/>
<dbReference type="InterPro" id="IPR036116">
    <property type="entry name" value="FN3_sf"/>
</dbReference>
<sequence length="853" mass="96230">VLAPSNFSFVAITNISITLEWDAPEFSEKPIIAYQVRRSKTDAFEAADIYHTSTTKYTFAGLIPYTLYYFEVRASTETTVGPGQKLYRNKQKWEYLSLQWVFLKNTKKSDPISFNDTIVEFANYTIENLLPYTEYSIQVRAKTEAGFGPWSAALIVLTDVGIPSVPTDLVAINTTARSILLSWNPPDPANGPSLEYLMSWGVRGSSISQVLVLGTEFLADTLVPHTEYSFQVAAKTSAGLGPKSKRLYVWTKIDVPSEPLNLTAVEVTNTSITIEWESPQYHNGPILAYIVQYSEFSNETTNDTNDSIIKETKENITTLESLKPNTLYVIRVCAKTDAGTGPYSDDLEVLTDVGVPGPPKEIYTEVNVASIILTWQQPDHVPGTLLDYLLLAARTEAGTGPAVSILTRTEITTPSIPRELRAVYGTDTSIFLKWLAPEHPNGLQETNSTSFSIINLEPSTNYSVQIVAKTSAGEGPWSNIVTASTTEKRSPNNHTLILAIVLGTVIPLLFILIIMGIIFARRKGACKLRKEPPKQSQERQVPSISSPTIQLESIQRNPRNLTIRNFEESMKTMTRYGTQSFMQEFEDLKKDSPNHPSEAAKREDNLTKNRWIKILPFDYSRVKIQTDGQGRQSNFINASYIPGDSYLLEYIATQGPLPNTVNDFWTLIWQQSVPVVVMLTQCVERAVKNCEKYWPNTGETKLFGDVQVNTKSENILTSHVQRVFVMKHQNQQRQVIHMHFTSWPVSGCPRSPEEFLHFVRLVRMQITDRRPGPILVHCSAGVGRTGTFIAVDRILEHVQQKEDVDIYGTVLDMRRYRPHMVHTADQYIFIYSCINQFILDKKEAQEDFYETIN</sequence>
<keyword evidence="16" id="KW-1185">Reference proteome</keyword>
<evidence type="ECO:0000313" key="16">
    <source>
        <dbReference type="Proteomes" id="UP000886998"/>
    </source>
</evidence>
<dbReference type="InterPro" id="IPR016130">
    <property type="entry name" value="Tyr_Pase_AS"/>
</dbReference>
<dbReference type="PROSITE" id="PS50853">
    <property type="entry name" value="FN3"/>
    <property type="match status" value="4"/>
</dbReference>
<feature type="non-terminal residue" evidence="15">
    <location>
        <position position="1"/>
    </location>
</feature>
<dbReference type="InterPro" id="IPR000242">
    <property type="entry name" value="PTP_cat"/>
</dbReference>
<dbReference type="PANTHER" id="PTHR46957">
    <property type="entry name" value="CYTOKINE RECEPTOR"/>
    <property type="match status" value="1"/>
</dbReference>
<dbReference type="InterPro" id="IPR029021">
    <property type="entry name" value="Prot-tyrosine_phosphatase-like"/>
</dbReference>
<dbReference type="Pfam" id="PF00041">
    <property type="entry name" value="fn3"/>
    <property type="match status" value="5"/>
</dbReference>
<dbReference type="PROSITE" id="PS00383">
    <property type="entry name" value="TYR_PHOSPHATASE_1"/>
    <property type="match status" value="1"/>
</dbReference>
<feature type="domain" description="Tyrosine specific protein phosphatases" evidence="13">
    <location>
        <begin position="753"/>
        <end position="828"/>
    </location>
</feature>
<keyword evidence="15" id="KW-0675">Receptor</keyword>
<dbReference type="SUPFAM" id="SSF49265">
    <property type="entry name" value="Fibronectin type III"/>
    <property type="match status" value="4"/>
</dbReference>
<comment type="subcellular location">
    <subcellularLocation>
        <location evidence="1">Membrane</location>
        <topology evidence="1">Single-pass type I membrane protein</topology>
    </subcellularLocation>
</comment>
<dbReference type="Pfam" id="PF00102">
    <property type="entry name" value="Y_phosphatase"/>
    <property type="match status" value="1"/>
</dbReference>
<evidence type="ECO:0000256" key="5">
    <source>
        <dbReference type="ARBA" id="ARBA00022801"/>
    </source>
</evidence>
<evidence type="ECO:0000256" key="9">
    <source>
        <dbReference type="ARBA" id="ARBA00023180"/>
    </source>
</evidence>
<evidence type="ECO:0000256" key="4">
    <source>
        <dbReference type="ARBA" id="ARBA00022729"/>
    </source>
</evidence>
<dbReference type="SMART" id="SM00060">
    <property type="entry name" value="FN3"/>
    <property type="match status" value="5"/>
</dbReference>
<evidence type="ECO:0000256" key="1">
    <source>
        <dbReference type="ARBA" id="ARBA00004479"/>
    </source>
</evidence>
<evidence type="ECO:0000256" key="2">
    <source>
        <dbReference type="ARBA" id="ARBA00013064"/>
    </source>
</evidence>
<feature type="domain" description="Fibronectin type-III" evidence="14">
    <location>
        <begin position="3"/>
        <end position="95"/>
    </location>
</feature>
<comment type="caution">
    <text evidence="15">The sequence shown here is derived from an EMBL/GenBank/DDBJ whole genome shotgun (WGS) entry which is preliminary data.</text>
</comment>
<dbReference type="Proteomes" id="UP000886998">
    <property type="component" value="Unassembled WGS sequence"/>
</dbReference>
<dbReference type="SMART" id="SM00194">
    <property type="entry name" value="PTPc"/>
    <property type="match status" value="1"/>
</dbReference>
<feature type="domain" description="Tyrosine-protein phosphatase" evidence="12">
    <location>
        <begin position="581"/>
        <end position="837"/>
    </location>
</feature>
<feature type="transmembrane region" description="Helical" evidence="11">
    <location>
        <begin position="496"/>
        <end position="520"/>
    </location>
</feature>
<feature type="domain" description="Fibronectin type-III" evidence="14">
    <location>
        <begin position="258"/>
        <end position="354"/>
    </location>
</feature>
<dbReference type="PRINTS" id="PR00014">
    <property type="entry name" value="FNTYPEIII"/>
</dbReference>